<evidence type="ECO:0000259" key="2">
    <source>
        <dbReference type="Pfam" id="PF14534"/>
    </source>
</evidence>
<protein>
    <submittedName>
        <fullName evidence="3">DUF4440 domain-containing protein</fullName>
    </submittedName>
</protein>
<dbReference type="EMBL" id="PQVH01000005">
    <property type="protein sequence ID" value="TFW72512.1"/>
    <property type="molecule type" value="Genomic_DNA"/>
</dbReference>
<dbReference type="RefSeq" id="WP_135276565.1">
    <property type="nucleotide sequence ID" value="NZ_PQVH01000005.1"/>
</dbReference>
<dbReference type="OrthoDB" id="9114487at2"/>
<evidence type="ECO:0000313" key="4">
    <source>
        <dbReference type="Proteomes" id="UP000297706"/>
    </source>
</evidence>
<proteinExistence type="predicted"/>
<comment type="caution">
    <text evidence="3">The sequence shown here is derived from an EMBL/GenBank/DDBJ whole genome shotgun (WGS) entry which is preliminary data.</text>
</comment>
<feature type="chain" id="PRO_5021482493" evidence="1">
    <location>
        <begin position="25"/>
        <end position="152"/>
    </location>
</feature>
<dbReference type="InterPro" id="IPR032710">
    <property type="entry name" value="NTF2-like_dom_sf"/>
</dbReference>
<keyword evidence="4" id="KW-1185">Reference proteome</keyword>
<dbReference type="InterPro" id="IPR027843">
    <property type="entry name" value="DUF4440"/>
</dbReference>
<dbReference type="AlphaFoldDB" id="A0A4Y9VSZ9"/>
<keyword evidence="1" id="KW-0732">Signal</keyword>
<name>A0A4Y9VSZ9_9PROT</name>
<dbReference type="Proteomes" id="UP000297706">
    <property type="component" value="Unassembled WGS sequence"/>
</dbReference>
<dbReference type="Gene3D" id="3.10.450.50">
    <property type="match status" value="1"/>
</dbReference>
<sequence length="152" mass="16486">MKSLFKNTLAIITFSLVTTSIAFAEEMTAQTTVEALNNTWNKAFNNSDASSLASLYAENAVLSPGNGKVLTGRAEIQNLFKSFFEAGLKNHKLEIVTVDGDDKTLYQVAKWSASGPEKDGVTATYSGITTSVFKKDANGKWIARTHIWNAGN</sequence>
<feature type="signal peptide" evidence="1">
    <location>
        <begin position="1"/>
        <end position="24"/>
    </location>
</feature>
<gene>
    <name evidence="3" type="ORF">C3Y98_02570</name>
</gene>
<dbReference type="NCBIfam" id="TIGR02246">
    <property type="entry name" value="SgcJ/EcaC family oxidoreductase"/>
    <property type="match status" value="1"/>
</dbReference>
<evidence type="ECO:0000313" key="3">
    <source>
        <dbReference type="EMBL" id="TFW72512.1"/>
    </source>
</evidence>
<organism evidence="3 4">
    <name type="scientific">Methylotenera oryzisoli</name>
    <dbReference type="NCBI Taxonomy" id="2080758"/>
    <lineage>
        <taxon>Bacteria</taxon>
        <taxon>Pseudomonadati</taxon>
        <taxon>Pseudomonadota</taxon>
        <taxon>Betaproteobacteria</taxon>
        <taxon>Nitrosomonadales</taxon>
        <taxon>Methylophilaceae</taxon>
        <taxon>Methylotenera</taxon>
    </lineage>
</organism>
<dbReference type="Pfam" id="PF14534">
    <property type="entry name" value="DUF4440"/>
    <property type="match status" value="1"/>
</dbReference>
<dbReference type="InterPro" id="IPR011944">
    <property type="entry name" value="Steroid_delta5-4_isomerase"/>
</dbReference>
<feature type="domain" description="DUF4440" evidence="2">
    <location>
        <begin position="33"/>
        <end position="141"/>
    </location>
</feature>
<reference evidence="3 4" key="1">
    <citation type="submission" date="2018-02" db="EMBL/GenBank/DDBJ databases">
        <title>A novel lanthanide dependent methylotroph, Methylotenera sp. La3113.</title>
        <authorList>
            <person name="Lv H."/>
            <person name="Tani A."/>
        </authorList>
    </citation>
    <scope>NUCLEOTIDE SEQUENCE [LARGE SCALE GENOMIC DNA]</scope>
    <source>
        <strain evidence="3 4">La3113</strain>
    </source>
</reference>
<evidence type="ECO:0000256" key="1">
    <source>
        <dbReference type="SAM" id="SignalP"/>
    </source>
</evidence>
<accession>A0A4Y9VSZ9</accession>
<dbReference type="SUPFAM" id="SSF54427">
    <property type="entry name" value="NTF2-like"/>
    <property type="match status" value="1"/>
</dbReference>